<protein>
    <submittedName>
        <fullName evidence="6">DgyrCDS11356</fullName>
    </submittedName>
</protein>
<keyword evidence="7" id="KW-1185">Reference proteome</keyword>
<evidence type="ECO:0000259" key="4">
    <source>
        <dbReference type="Pfam" id="PF08669"/>
    </source>
</evidence>
<dbReference type="Pfam" id="PF01266">
    <property type="entry name" value="DAO"/>
    <property type="match status" value="1"/>
</dbReference>
<evidence type="ECO:0000259" key="2">
    <source>
        <dbReference type="Pfam" id="PF01266"/>
    </source>
</evidence>
<dbReference type="InterPro" id="IPR028896">
    <property type="entry name" value="GcvT/YgfZ/DmdA"/>
</dbReference>
<organism evidence="6 7">
    <name type="scientific">Dimorphilus gyrociliatus</name>
    <dbReference type="NCBI Taxonomy" id="2664684"/>
    <lineage>
        <taxon>Eukaryota</taxon>
        <taxon>Metazoa</taxon>
        <taxon>Spiralia</taxon>
        <taxon>Lophotrochozoa</taxon>
        <taxon>Annelida</taxon>
        <taxon>Polychaeta</taxon>
        <taxon>Polychaeta incertae sedis</taxon>
        <taxon>Dinophilidae</taxon>
        <taxon>Dimorphilus</taxon>
    </lineage>
</organism>
<dbReference type="OrthoDB" id="498204at2759"/>
<evidence type="ECO:0000256" key="1">
    <source>
        <dbReference type="ARBA" id="ARBA00008609"/>
    </source>
</evidence>
<feature type="domain" description="FAD dependent oxidoreductase central" evidence="5">
    <location>
        <begin position="396"/>
        <end position="447"/>
    </location>
</feature>
<gene>
    <name evidence="6" type="ORF">DGYR_LOCUS10704</name>
</gene>
<dbReference type="InterPro" id="IPR032503">
    <property type="entry name" value="FAO_M"/>
</dbReference>
<evidence type="ECO:0000313" key="6">
    <source>
        <dbReference type="EMBL" id="CAD5122965.1"/>
    </source>
</evidence>
<comment type="similarity">
    <text evidence="1">Belongs to the GcvT family.</text>
</comment>
<comment type="caution">
    <text evidence="6">The sequence shown here is derived from an EMBL/GenBank/DDBJ whole genome shotgun (WGS) entry which is preliminary data.</text>
</comment>
<dbReference type="InterPro" id="IPR006222">
    <property type="entry name" value="GCVT_N"/>
</dbReference>
<dbReference type="AlphaFoldDB" id="A0A7I8W4D8"/>
<dbReference type="SUPFAM" id="SSF101790">
    <property type="entry name" value="Aminomethyltransferase beta-barrel domain"/>
    <property type="match status" value="1"/>
</dbReference>
<accession>A0A7I8W4D8</accession>
<evidence type="ECO:0000313" key="7">
    <source>
        <dbReference type="Proteomes" id="UP000549394"/>
    </source>
</evidence>
<dbReference type="Pfam" id="PF08669">
    <property type="entry name" value="GCV_T_C"/>
    <property type="match status" value="1"/>
</dbReference>
<sequence length="851" mass="95093">MKRLLFNIGRNSACQQWSRYFSSEPSSQASTVVIGGGCCGVSLAYHLAKAGQKDVVLLEKTELTAGSTWHAAGLTTYYNPGINMKKIHHYSLSLFNQLEKETGQPVGLHKCGSLRIAQTPDRVDEFRHQMSRQGWNEAEQRLVLPEEIKEMFPLLNMDTILAGLYNPGDGHIDPYSLTQAMAAGARKYGAKLIQNAPVHGLKQRSDGKWEVDTVGGTIIADRIVNTAGFWGKHVGELAGIHHPLVPIHHQYVVTKTIPEVKALKKEPPVLRDLENSYYLRQERDGLLIGPYERQSLMKMSVDWYDDAPPADFGRELFESDLERLEDYLSAAMSLIPAMENAEIQTVVCGPITYSPDLLPMVGPHREADNYWTIIGASYGIIHSGGLGKYVSDWIINGEPSFDLIETDPNRYSTWTNREYTLAKIRESYGMNNALAVPHEEREAGRPTIRVNMELFKALKAKGGEFGFKSGWESPLWFAKEGDESGYKPSFRRTNWFEPVRRETELVMEKVGVIDLTSFAKFNVEGKDASAFMDYVGANNIPKEGKIALCHLLTPSGKVYGELTVSALPDGSYFCVTGAGSEFHDLRWMETIAKEKGFNVSISNCTEKYGCLGLAGPKSRDVMKRLVDNDLDISNEAWNFMEVKDIQMKGINVRALRVSYTGELGWELYMDMADTIKIYNMIQEEGESFGVGDFGGFALNSLRLDKGLRAWGLEMNMDKDPIQAGLGMFIKTNKKVDFVGKEAIKKMLSNRPTNVLSFLHIKTDDIDSEGNESVWYNGKVVGNTTSGTYSYTVNTNVAFAYLPIDLSVPGSKVQVELLGKFYDAIVQKGPPLKIESVRAPEEIEEIRKHFTN</sequence>
<dbReference type="InterPro" id="IPR006076">
    <property type="entry name" value="FAD-dep_OxRdtase"/>
</dbReference>
<feature type="domain" description="Aminomethyltransferase C-terminal" evidence="4">
    <location>
        <begin position="758"/>
        <end position="830"/>
    </location>
</feature>
<proteinExistence type="inferred from homology"/>
<dbReference type="Gene3D" id="3.30.70.1400">
    <property type="entry name" value="Aminomethyltransferase beta-barrel domains"/>
    <property type="match status" value="1"/>
</dbReference>
<feature type="domain" description="FAD dependent oxidoreductase" evidence="2">
    <location>
        <begin position="32"/>
        <end position="393"/>
    </location>
</feature>
<dbReference type="Gene3D" id="2.40.30.110">
    <property type="entry name" value="Aminomethyltransferase beta-barrel domains"/>
    <property type="match status" value="1"/>
</dbReference>
<evidence type="ECO:0000259" key="3">
    <source>
        <dbReference type="Pfam" id="PF01571"/>
    </source>
</evidence>
<dbReference type="SUPFAM" id="SSF103025">
    <property type="entry name" value="Folate-binding domain"/>
    <property type="match status" value="1"/>
</dbReference>
<dbReference type="Pfam" id="PF16350">
    <property type="entry name" value="FAO_M"/>
    <property type="match status" value="1"/>
</dbReference>
<name>A0A7I8W4D8_9ANNE</name>
<feature type="domain" description="GCVT N-terminal" evidence="3">
    <location>
        <begin position="455"/>
        <end position="733"/>
    </location>
</feature>
<dbReference type="PANTHER" id="PTHR43757:SF2">
    <property type="entry name" value="AMINOMETHYLTRANSFERASE, MITOCHONDRIAL"/>
    <property type="match status" value="1"/>
</dbReference>
<dbReference type="Gene3D" id="3.50.50.60">
    <property type="entry name" value="FAD/NAD(P)-binding domain"/>
    <property type="match status" value="1"/>
</dbReference>
<dbReference type="GO" id="GO:0005739">
    <property type="term" value="C:mitochondrion"/>
    <property type="evidence" value="ECO:0007669"/>
    <property type="project" value="TreeGrafter"/>
</dbReference>
<dbReference type="SUPFAM" id="SSF51905">
    <property type="entry name" value="FAD/NAD(P)-binding domain"/>
    <property type="match status" value="1"/>
</dbReference>
<dbReference type="InterPro" id="IPR027266">
    <property type="entry name" value="TrmE/GcvT-like"/>
</dbReference>
<dbReference type="Proteomes" id="UP000549394">
    <property type="component" value="Unassembled WGS sequence"/>
</dbReference>
<dbReference type="PANTHER" id="PTHR43757">
    <property type="entry name" value="AMINOMETHYLTRANSFERASE"/>
    <property type="match status" value="1"/>
</dbReference>
<dbReference type="Gene3D" id="3.30.1360.120">
    <property type="entry name" value="Probable tRNA modification gtpase trme, domain 1"/>
    <property type="match status" value="1"/>
</dbReference>
<dbReference type="InterPro" id="IPR036188">
    <property type="entry name" value="FAD/NAD-bd_sf"/>
</dbReference>
<evidence type="ECO:0000259" key="5">
    <source>
        <dbReference type="Pfam" id="PF16350"/>
    </source>
</evidence>
<dbReference type="InterPro" id="IPR029043">
    <property type="entry name" value="GcvT/YgfZ_C"/>
</dbReference>
<dbReference type="EMBL" id="CAJFCJ010000019">
    <property type="protein sequence ID" value="CAD5122965.1"/>
    <property type="molecule type" value="Genomic_DNA"/>
</dbReference>
<dbReference type="InterPro" id="IPR013977">
    <property type="entry name" value="GcvT_C"/>
</dbReference>
<reference evidence="6 7" key="1">
    <citation type="submission" date="2020-08" db="EMBL/GenBank/DDBJ databases">
        <authorList>
            <person name="Hejnol A."/>
        </authorList>
    </citation>
    <scope>NUCLEOTIDE SEQUENCE [LARGE SCALE GENOMIC DNA]</scope>
</reference>
<dbReference type="Gene3D" id="3.30.9.10">
    <property type="entry name" value="D-Amino Acid Oxidase, subunit A, domain 2"/>
    <property type="match status" value="1"/>
</dbReference>
<dbReference type="SUPFAM" id="SSF54373">
    <property type="entry name" value="FAD-linked reductases, C-terminal domain"/>
    <property type="match status" value="1"/>
</dbReference>
<dbReference type="Pfam" id="PF01571">
    <property type="entry name" value="GCV_T"/>
    <property type="match status" value="1"/>
</dbReference>